<dbReference type="Proteomes" id="UP000812966">
    <property type="component" value="Unassembled WGS sequence"/>
</dbReference>
<evidence type="ECO:0000313" key="3">
    <source>
        <dbReference type="Proteomes" id="UP000812966"/>
    </source>
</evidence>
<dbReference type="AlphaFoldDB" id="A0A8K0NSS7"/>
<evidence type="ECO:0000256" key="1">
    <source>
        <dbReference type="SAM" id="MobiDB-lite"/>
    </source>
</evidence>
<feature type="region of interest" description="Disordered" evidence="1">
    <location>
        <begin position="120"/>
        <end position="139"/>
    </location>
</feature>
<dbReference type="EMBL" id="JABELV010000021">
    <property type="protein sequence ID" value="KAG7563090.1"/>
    <property type="molecule type" value="Genomic_DNA"/>
</dbReference>
<protein>
    <submittedName>
        <fullName evidence="2">Uncharacterized protein</fullName>
    </submittedName>
</protein>
<comment type="caution">
    <text evidence="2">The sequence shown here is derived from an EMBL/GenBank/DDBJ whole genome shotgun (WGS) entry which is preliminary data.</text>
</comment>
<name>A0A8K0NSS7_9TREE</name>
<gene>
    <name evidence="2" type="ORF">FFLO_01522</name>
</gene>
<evidence type="ECO:0000313" key="2">
    <source>
        <dbReference type="EMBL" id="KAG7563090.1"/>
    </source>
</evidence>
<organism evidence="2 3">
    <name type="scientific">Filobasidium floriforme</name>
    <dbReference type="NCBI Taxonomy" id="5210"/>
    <lineage>
        <taxon>Eukaryota</taxon>
        <taxon>Fungi</taxon>
        <taxon>Dikarya</taxon>
        <taxon>Basidiomycota</taxon>
        <taxon>Agaricomycotina</taxon>
        <taxon>Tremellomycetes</taxon>
        <taxon>Filobasidiales</taxon>
        <taxon>Filobasidiaceae</taxon>
        <taxon>Filobasidium</taxon>
    </lineage>
</organism>
<accession>A0A8K0NSS7</accession>
<keyword evidence="3" id="KW-1185">Reference proteome</keyword>
<proteinExistence type="predicted"/>
<reference evidence="2" key="1">
    <citation type="submission" date="2020-04" db="EMBL/GenBank/DDBJ databases">
        <title>Analysis of mating type loci in Filobasidium floriforme.</title>
        <authorList>
            <person name="Nowrousian M."/>
        </authorList>
    </citation>
    <scope>NUCLEOTIDE SEQUENCE</scope>
    <source>
        <strain evidence="2">CBS 6242</strain>
    </source>
</reference>
<dbReference type="OrthoDB" id="3356019at2759"/>
<sequence>MSSPAPVAGDRGRRLEHQERAYELQKKGAIEGMIKYTLYTSLFVTLGHLTWPGFRRQAIGLKAFIISSSTVAGLVFGAEKYLLRFESEQRESENDVRRQARNELARQGIIATETEIKKWKGQRDEKEKARVARETETPA</sequence>